<evidence type="ECO:0000256" key="5">
    <source>
        <dbReference type="ARBA" id="ARBA00023004"/>
    </source>
</evidence>
<dbReference type="Pfam" id="PF13510">
    <property type="entry name" value="Fer2_4"/>
    <property type="match status" value="1"/>
</dbReference>
<dbReference type="Gene3D" id="4.10.260.20">
    <property type="entry name" value="Iron hydrogenase, small subunit"/>
    <property type="match status" value="1"/>
</dbReference>
<dbReference type="EMBL" id="DXEQ01000107">
    <property type="protein sequence ID" value="HIX72127.1"/>
    <property type="molecule type" value="Genomic_DNA"/>
</dbReference>
<dbReference type="GO" id="GO:0042773">
    <property type="term" value="P:ATP synthesis coupled electron transport"/>
    <property type="evidence" value="ECO:0007669"/>
    <property type="project" value="InterPro"/>
</dbReference>
<dbReference type="PANTHER" id="PTHR11615">
    <property type="entry name" value="NITRATE, FORMATE, IRON DEHYDROGENASE"/>
    <property type="match status" value="1"/>
</dbReference>
<dbReference type="AlphaFoldDB" id="A0A9D1X3Z2"/>
<dbReference type="Gene3D" id="3.30.70.20">
    <property type="match status" value="1"/>
</dbReference>
<dbReference type="Gene3D" id="3.40.950.10">
    <property type="entry name" value="Fe-only Hydrogenase (Larger Subunit), Chain L, domain 3"/>
    <property type="match status" value="1"/>
</dbReference>
<feature type="domain" description="4Fe-4S His(Cys)3-ligated-type" evidence="9">
    <location>
        <begin position="78"/>
        <end position="117"/>
    </location>
</feature>
<dbReference type="InterPro" id="IPR001041">
    <property type="entry name" value="2Fe-2S_ferredoxin-type"/>
</dbReference>
<dbReference type="CDD" id="cd00207">
    <property type="entry name" value="fer2"/>
    <property type="match status" value="1"/>
</dbReference>
<keyword evidence="5" id="KW-0408">Iron</keyword>
<dbReference type="Pfam" id="PF02906">
    <property type="entry name" value="Fe_hyd_lg_C"/>
    <property type="match status" value="1"/>
</dbReference>
<gene>
    <name evidence="10" type="ORF">H9849_03800</name>
</gene>
<proteinExistence type="predicted"/>
<evidence type="ECO:0000313" key="11">
    <source>
        <dbReference type="Proteomes" id="UP000886805"/>
    </source>
</evidence>
<sequence length="584" mass="64914">MVNITINNIPIAVEEGTTIMEACKEAKMPVPSLCYLKGINEIGACRVCVVEVKGIERLVTSCNNVVKEGMEILTNSPKVREARRINIKLILSQHNCFCPTCVRSGNCQLQKIAGELEFGTGSYPQHITYGSWPSDFPLIRDESKCIKCMRCIQICDKVQSLRVWDLAKTGSRTTVDVSLRRNIKEADCALCGQCITHCPVGALTGRDDKRPVFSQNGFLNAKGKTTVVQVAPAVRTAWAESFNLSRKFASPRRLAGALRMMGFDYVFDTTFAADLTIMEEASEFLERLHHKEDYHWPMFTSCCPGWVRFLKSQYPDMVDCLSTAKSPQQMHGAIIKNYFADKIHEDPENIFSVSIMPCIAKKAECALPTMDSTGTGPDVDVVLNTREFVNYLRSLNIDIYSLPEDDFDSPCGDGTGAGVIFGATGGVMEAALRTCYKLATGENPDPDAFYGIRGMDGWREASIDIAGTTVKIAVVSGLANARRLIEAVRKGRVFYHFVEVMACPGGCVGGGGQPIHEGREMAEIRSKNLYFLDSRSELRFSHENPEIQKVYDEYLEKPLSRMAHKLLHTDHTAWEMPPAPPRRK</sequence>
<keyword evidence="6" id="KW-0411">Iron-sulfur</keyword>
<dbReference type="InterPro" id="IPR013352">
    <property type="entry name" value="Fe_hydrogenase_subset"/>
</dbReference>
<dbReference type="SMART" id="SM00902">
    <property type="entry name" value="Fe_hyd_SSU"/>
    <property type="match status" value="1"/>
</dbReference>
<evidence type="ECO:0000256" key="6">
    <source>
        <dbReference type="ARBA" id="ARBA00023014"/>
    </source>
</evidence>
<evidence type="ECO:0000256" key="1">
    <source>
        <dbReference type="ARBA" id="ARBA00001966"/>
    </source>
</evidence>
<evidence type="ECO:0000259" key="9">
    <source>
        <dbReference type="PROSITE" id="PS51839"/>
    </source>
</evidence>
<dbReference type="SMART" id="SM00929">
    <property type="entry name" value="NADH-G_4Fe-4S_3"/>
    <property type="match status" value="1"/>
</dbReference>
<dbReference type="PROSITE" id="PS51839">
    <property type="entry name" value="4FE4S_HC3"/>
    <property type="match status" value="1"/>
</dbReference>
<dbReference type="InterPro" id="IPR036991">
    <property type="entry name" value="Fe_hydrogenase_ssu_sf"/>
</dbReference>
<evidence type="ECO:0000313" key="10">
    <source>
        <dbReference type="EMBL" id="HIX72127.1"/>
    </source>
</evidence>
<dbReference type="InterPro" id="IPR017900">
    <property type="entry name" value="4Fe4S_Fe_S_CS"/>
</dbReference>
<dbReference type="FunFam" id="3.30.70.20:FF:000035">
    <property type="entry name" value="Iron hydrogenase 1"/>
    <property type="match status" value="1"/>
</dbReference>
<dbReference type="Pfam" id="PF02256">
    <property type="entry name" value="Fe_hyd_SSU"/>
    <property type="match status" value="1"/>
</dbReference>
<evidence type="ECO:0000256" key="3">
    <source>
        <dbReference type="ARBA" id="ARBA00022723"/>
    </source>
</evidence>
<dbReference type="GO" id="GO:0008137">
    <property type="term" value="F:NADH dehydrogenase (ubiquinone) activity"/>
    <property type="evidence" value="ECO:0007669"/>
    <property type="project" value="InterPro"/>
</dbReference>
<reference evidence="10" key="1">
    <citation type="journal article" date="2021" name="PeerJ">
        <title>Extensive microbial diversity within the chicken gut microbiome revealed by metagenomics and culture.</title>
        <authorList>
            <person name="Gilroy R."/>
            <person name="Ravi A."/>
            <person name="Getino M."/>
            <person name="Pursley I."/>
            <person name="Horton D.L."/>
            <person name="Alikhan N.F."/>
            <person name="Baker D."/>
            <person name="Gharbi K."/>
            <person name="Hall N."/>
            <person name="Watson M."/>
            <person name="Adriaenssens E.M."/>
            <person name="Foster-Nyarko E."/>
            <person name="Jarju S."/>
            <person name="Secka A."/>
            <person name="Antonio M."/>
            <person name="Oren A."/>
            <person name="Chaudhuri R.R."/>
            <person name="La Ragione R."/>
            <person name="Hildebrand F."/>
            <person name="Pallen M.J."/>
        </authorList>
    </citation>
    <scope>NUCLEOTIDE SEQUENCE</scope>
    <source>
        <strain evidence="10">ChiSxjej3B15-1167</strain>
    </source>
</reference>
<feature type="domain" description="2Fe-2S ferredoxin-type" evidence="7">
    <location>
        <begin position="1"/>
        <end position="78"/>
    </location>
</feature>
<dbReference type="GO" id="GO:0016020">
    <property type="term" value="C:membrane"/>
    <property type="evidence" value="ECO:0007669"/>
    <property type="project" value="InterPro"/>
</dbReference>
<keyword evidence="2" id="KW-0004">4Fe-4S</keyword>
<dbReference type="PROSITE" id="PS51379">
    <property type="entry name" value="4FE4S_FER_2"/>
    <property type="match status" value="2"/>
</dbReference>
<dbReference type="SUPFAM" id="SSF53920">
    <property type="entry name" value="Fe-only hydrogenase"/>
    <property type="match status" value="1"/>
</dbReference>
<feature type="domain" description="4Fe-4S ferredoxin-type" evidence="8">
    <location>
        <begin position="136"/>
        <end position="166"/>
    </location>
</feature>
<dbReference type="GO" id="GO:0008901">
    <property type="term" value="F:ferredoxin hydrogenase activity"/>
    <property type="evidence" value="ECO:0007669"/>
    <property type="project" value="InterPro"/>
</dbReference>
<dbReference type="NCBIfam" id="TIGR02512">
    <property type="entry name" value="FeFe_hydrog_A"/>
    <property type="match status" value="1"/>
</dbReference>
<dbReference type="InterPro" id="IPR019574">
    <property type="entry name" value="NADH_UbQ_OxRdtase_Gsu_4Fe4S-bd"/>
</dbReference>
<dbReference type="InterPro" id="IPR004108">
    <property type="entry name" value="Fe_hydrogenase_lsu_C"/>
</dbReference>
<protein>
    <submittedName>
        <fullName evidence="10">[FeFe] hydrogenase, group A</fullName>
    </submittedName>
</protein>
<feature type="domain" description="4Fe-4S ferredoxin-type" evidence="8">
    <location>
        <begin position="179"/>
        <end position="208"/>
    </location>
</feature>
<keyword evidence="4" id="KW-0677">Repeat</keyword>
<organism evidence="10 11">
    <name type="scientific">Candidatus Anaerobutyricum stercoripullorum</name>
    <dbReference type="NCBI Taxonomy" id="2838456"/>
    <lineage>
        <taxon>Bacteria</taxon>
        <taxon>Bacillati</taxon>
        <taxon>Bacillota</taxon>
        <taxon>Clostridia</taxon>
        <taxon>Lachnospirales</taxon>
        <taxon>Lachnospiraceae</taxon>
        <taxon>Anaerobutyricum</taxon>
    </lineage>
</organism>
<dbReference type="Gene3D" id="3.10.20.740">
    <property type="match status" value="1"/>
</dbReference>
<dbReference type="InterPro" id="IPR003149">
    <property type="entry name" value="Fe_hydrogenase_ssu"/>
</dbReference>
<evidence type="ECO:0000259" key="7">
    <source>
        <dbReference type="PROSITE" id="PS51085"/>
    </source>
</evidence>
<reference evidence="10" key="2">
    <citation type="submission" date="2021-04" db="EMBL/GenBank/DDBJ databases">
        <authorList>
            <person name="Gilroy R."/>
        </authorList>
    </citation>
    <scope>NUCLEOTIDE SEQUENCE</scope>
    <source>
        <strain evidence="10">ChiSxjej3B15-1167</strain>
    </source>
</reference>
<dbReference type="InterPro" id="IPR017896">
    <property type="entry name" value="4Fe4S_Fe-S-bd"/>
</dbReference>
<dbReference type="GO" id="GO:0005506">
    <property type="term" value="F:iron ion binding"/>
    <property type="evidence" value="ECO:0007669"/>
    <property type="project" value="InterPro"/>
</dbReference>
<dbReference type="SUPFAM" id="SSF54292">
    <property type="entry name" value="2Fe-2S ferredoxin-like"/>
    <property type="match status" value="1"/>
</dbReference>
<dbReference type="PROSITE" id="PS00641">
    <property type="entry name" value="COMPLEX1_75K_1"/>
    <property type="match status" value="1"/>
</dbReference>
<dbReference type="PROSITE" id="PS51085">
    <property type="entry name" value="2FE2S_FER_2"/>
    <property type="match status" value="1"/>
</dbReference>
<comment type="caution">
    <text evidence="10">The sequence shown here is derived from an EMBL/GenBank/DDBJ whole genome shotgun (WGS) entry which is preliminary data.</text>
</comment>
<dbReference type="Pfam" id="PF12838">
    <property type="entry name" value="Fer4_7"/>
    <property type="match status" value="1"/>
</dbReference>
<keyword evidence="3" id="KW-0479">Metal-binding</keyword>
<dbReference type="Gene3D" id="3.40.50.1780">
    <property type="match status" value="1"/>
</dbReference>
<evidence type="ECO:0000259" key="8">
    <source>
        <dbReference type="PROSITE" id="PS51379"/>
    </source>
</evidence>
<dbReference type="InterPro" id="IPR036010">
    <property type="entry name" value="2Fe-2S_ferredoxin-like_sf"/>
</dbReference>
<dbReference type="InterPro" id="IPR000283">
    <property type="entry name" value="NADH_UbQ_OxRdtase_75kDa_su_CS"/>
</dbReference>
<accession>A0A9D1X3Z2</accession>
<dbReference type="Proteomes" id="UP000886805">
    <property type="component" value="Unassembled WGS sequence"/>
</dbReference>
<dbReference type="GO" id="GO:0051539">
    <property type="term" value="F:4 iron, 4 sulfur cluster binding"/>
    <property type="evidence" value="ECO:0007669"/>
    <property type="project" value="UniProtKB-KW"/>
</dbReference>
<comment type="cofactor">
    <cofactor evidence="1">
        <name>[4Fe-4S] cluster</name>
        <dbReference type="ChEBI" id="CHEBI:49883"/>
    </cofactor>
</comment>
<evidence type="ECO:0000256" key="4">
    <source>
        <dbReference type="ARBA" id="ARBA00022737"/>
    </source>
</evidence>
<dbReference type="InterPro" id="IPR009016">
    <property type="entry name" value="Fe_hydrogenase"/>
</dbReference>
<dbReference type="PROSITE" id="PS00198">
    <property type="entry name" value="4FE4S_FER_1"/>
    <property type="match status" value="1"/>
</dbReference>
<dbReference type="Pfam" id="PF10588">
    <property type="entry name" value="NADH-G_4Fe-4S_3"/>
    <property type="match status" value="1"/>
</dbReference>
<name>A0A9D1X3Z2_9FIRM</name>
<dbReference type="SUPFAM" id="SSF54862">
    <property type="entry name" value="4Fe-4S ferredoxins"/>
    <property type="match status" value="1"/>
</dbReference>
<evidence type="ECO:0000256" key="2">
    <source>
        <dbReference type="ARBA" id="ARBA00022485"/>
    </source>
</evidence>
<dbReference type="InterPro" id="IPR050340">
    <property type="entry name" value="Cytosolic_Fe-S_CAF"/>
</dbReference>